<feature type="compositionally biased region" description="Basic and acidic residues" evidence="1">
    <location>
        <begin position="183"/>
        <end position="194"/>
    </location>
</feature>
<organism evidence="2 3">
    <name type="scientific">Acer negundo</name>
    <name type="common">Box elder</name>
    <dbReference type="NCBI Taxonomy" id="4023"/>
    <lineage>
        <taxon>Eukaryota</taxon>
        <taxon>Viridiplantae</taxon>
        <taxon>Streptophyta</taxon>
        <taxon>Embryophyta</taxon>
        <taxon>Tracheophyta</taxon>
        <taxon>Spermatophyta</taxon>
        <taxon>Magnoliopsida</taxon>
        <taxon>eudicotyledons</taxon>
        <taxon>Gunneridae</taxon>
        <taxon>Pentapetalae</taxon>
        <taxon>rosids</taxon>
        <taxon>malvids</taxon>
        <taxon>Sapindales</taxon>
        <taxon>Sapindaceae</taxon>
        <taxon>Hippocastanoideae</taxon>
        <taxon>Acereae</taxon>
        <taxon>Acer</taxon>
    </lineage>
</organism>
<accession>A0AAD5P5H7</accession>
<dbReference type="AlphaFoldDB" id="A0AAD5P5H7"/>
<reference evidence="2" key="2">
    <citation type="submission" date="2023-02" db="EMBL/GenBank/DDBJ databases">
        <authorList>
            <person name="Swenson N.G."/>
            <person name="Wegrzyn J.L."/>
            <person name="Mcevoy S.L."/>
        </authorList>
    </citation>
    <scope>NUCLEOTIDE SEQUENCE</scope>
    <source>
        <strain evidence="2">91603</strain>
        <tissue evidence="2">Leaf</tissue>
    </source>
</reference>
<reference evidence="2" key="1">
    <citation type="journal article" date="2022" name="Plant J.">
        <title>Strategies of tolerance reflected in two North American maple genomes.</title>
        <authorList>
            <person name="McEvoy S.L."/>
            <person name="Sezen U.U."/>
            <person name="Trouern-Trend A."/>
            <person name="McMahon S.M."/>
            <person name="Schaberg P.G."/>
            <person name="Yang J."/>
            <person name="Wegrzyn J.L."/>
            <person name="Swenson N.G."/>
        </authorList>
    </citation>
    <scope>NUCLEOTIDE SEQUENCE</scope>
    <source>
        <strain evidence="2">91603</strain>
    </source>
</reference>
<protein>
    <recommendedName>
        <fullName evidence="4">DUF4283 domain-containing protein</fullName>
    </recommendedName>
</protein>
<gene>
    <name evidence="2" type="ORF">LWI28_006957</name>
</gene>
<sequence length="218" mass="24508">MVGKWSRDFMPQARLAWMTCVGVPLECWCELFFMKLGWIISEPLLVEEDICLRNRINRGKNLVLLTNDSPCKSKIMVENGRNLKGVRLEDGPKESLVLFGNETSSKEVEEGTVKAEVVGNLHLEESNMNWAGMVDRSQSEAEGEANIPNMELVALTLKKKGLPHKLENSHKGKGMSSTKSKNRNSDSQEEGHQVINSERKIWSLKEEITKVIEASIAL</sequence>
<evidence type="ECO:0000313" key="3">
    <source>
        <dbReference type="Proteomes" id="UP001064489"/>
    </source>
</evidence>
<keyword evidence="3" id="KW-1185">Reference proteome</keyword>
<comment type="caution">
    <text evidence="2">The sequence shown here is derived from an EMBL/GenBank/DDBJ whole genome shotgun (WGS) entry which is preliminary data.</text>
</comment>
<proteinExistence type="predicted"/>
<evidence type="ECO:0000313" key="2">
    <source>
        <dbReference type="EMBL" id="KAI9200386.1"/>
    </source>
</evidence>
<dbReference type="Proteomes" id="UP001064489">
    <property type="component" value="Chromosome 9"/>
</dbReference>
<evidence type="ECO:0000256" key="1">
    <source>
        <dbReference type="SAM" id="MobiDB-lite"/>
    </source>
</evidence>
<evidence type="ECO:0008006" key="4">
    <source>
        <dbReference type="Google" id="ProtNLM"/>
    </source>
</evidence>
<name>A0AAD5P5H7_ACENE</name>
<feature type="region of interest" description="Disordered" evidence="1">
    <location>
        <begin position="162"/>
        <end position="194"/>
    </location>
</feature>
<dbReference type="EMBL" id="JAJSOW010000001">
    <property type="protein sequence ID" value="KAI9200386.1"/>
    <property type="molecule type" value="Genomic_DNA"/>
</dbReference>